<dbReference type="Proteomes" id="UP000326950">
    <property type="component" value="Unassembled WGS sequence"/>
</dbReference>
<dbReference type="InterPro" id="IPR000504">
    <property type="entry name" value="RRM_dom"/>
</dbReference>
<keyword evidence="8" id="KW-1185">Reference proteome</keyword>
<reference evidence="7 8" key="1">
    <citation type="submission" date="2019-04" db="EMBL/GenBank/DDBJ databases">
        <title>Friends and foes A comparative genomics study of 23 Aspergillus species from section Flavi.</title>
        <authorList>
            <consortium name="DOE Joint Genome Institute"/>
            <person name="Kjaerbolling I."/>
            <person name="Vesth T."/>
            <person name="Frisvad J.C."/>
            <person name="Nybo J.L."/>
            <person name="Theobald S."/>
            <person name="Kildgaard S."/>
            <person name="Isbrandt T."/>
            <person name="Kuo A."/>
            <person name="Sato A."/>
            <person name="Lyhne E.K."/>
            <person name="Kogle M.E."/>
            <person name="Wiebenga A."/>
            <person name="Kun R.S."/>
            <person name="Lubbers R.J."/>
            <person name="Makela M.R."/>
            <person name="Barry K."/>
            <person name="Chovatia M."/>
            <person name="Clum A."/>
            <person name="Daum C."/>
            <person name="Haridas S."/>
            <person name="He G."/>
            <person name="LaButti K."/>
            <person name="Lipzen A."/>
            <person name="Mondo S."/>
            <person name="Riley R."/>
            <person name="Salamov A."/>
            <person name="Simmons B.A."/>
            <person name="Magnuson J.K."/>
            <person name="Henrissat B."/>
            <person name="Mortensen U.H."/>
            <person name="Larsen T.O."/>
            <person name="Devries R.P."/>
            <person name="Grigoriev I.V."/>
            <person name="Machida M."/>
            <person name="Baker S.E."/>
            <person name="Andersen M.R."/>
        </authorList>
    </citation>
    <scope>NUCLEOTIDE SEQUENCE [LARGE SCALE GENOMIC DNA]</scope>
    <source>
        <strain evidence="7 8">CBS 117626</strain>
    </source>
</reference>
<evidence type="ECO:0000256" key="5">
    <source>
        <dbReference type="SAM" id="MobiDB-lite"/>
    </source>
</evidence>
<accession>A0A5N6UPS9</accession>
<sequence length="464" mass="51726">MAPDKKDKKRKAAAATAAADSPAKKTKKVEAKPTEPTNASPKPILKKNKGSGAEKPAAKLKVNGEPTRQVKPRKRAADFLSDNDDSESEDVPETKADPEKKLSNKKTKKADGTAAPALKEKTTKAKASTKAKKPEPVAEKSDDEEMEDEESAVSGASASEDEEEDDRTAALIKGFESSGDEDESGDEGFNPDQPVPKIPDSKKAKRKILKKQKENKQEAEEPGTVYVGRIPHGFYEHQMKAYFSQFGEISRLRLSRNRITGRSKHYAFIEFTSTSVAKIVAATMDNYLMYGHILKCKYVPQEQLHSELWKGANRRFKRTPWNRIEKKRLDKAKTREQWSERIDREQKRRLAKAEKLKALGYELELPQLKSVDEVPIQQEENKTIEAPETVLEEPAKAIEAPKEEKEVADDTPKKAKKDKKKAAQSTEQETPKEQPKKEAPAATSSPVIKAGAKAKKAKKTKTKA</sequence>
<feature type="domain" description="RRM" evidence="6">
    <location>
        <begin position="223"/>
        <end position="301"/>
    </location>
</feature>
<feature type="region of interest" description="Disordered" evidence="5">
    <location>
        <begin position="379"/>
        <end position="464"/>
    </location>
</feature>
<name>A0A5N6UPS9_ASPTM</name>
<evidence type="ECO:0000256" key="3">
    <source>
        <dbReference type="ARBA" id="ARBA00023242"/>
    </source>
</evidence>
<dbReference type="GO" id="GO:0005730">
    <property type="term" value="C:nucleolus"/>
    <property type="evidence" value="ECO:0007669"/>
    <property type="project" value="UniProtKB-SubCell"/>
</dbReference>
<dbReference type="PROSITE" id="PS50102">
    <property type="entry name" value="RRM"/>
    <property type="match status" value="1"/>
</dbReference>
<dbReference type="OrthoDB" id="21467at2759"/>
<feature type="compositionally biased region" description="Acidic residues" evidence="5">
    <location>
        <begin position="81"/>
        <end position="91"/>
    </location>
</feature>
<dbReference type="InterPro" id="IPR035979">
    <property type="entry name" value="RBD_domain_sf"/>
</dbReference>
<dbReference type="EMBL" id="ML738654">
    <property type="protein sequence ID" value="KAE8160639.1"/>
    <property type="molecule type" value="Genomic_DNA"/>
</dbReference>
<evidence type="ECO:0000259" key="6">
    <source>
        <dbReference type="PROSITE" id="PS50102"/>
    </source>
</evidence>
<dbReference type="SMART" id="SM00360">
    <property type="entry name" value="RRM"/>
    <property type="match status" value="1"/>
</dbReference>
<dbReference type="GO" id="GO:0003723">
    <property type="term" value="F:RNA binding"/>
    <property type="evidence" value="ECO:0007669"/>
    <property type="project" value="UniProtKB-UniRule"/>
</dbReference>
<dbReference type="InterPro" id="IPR012677">
    <property type="entry name" value="Nucleotide-bd_a/b_plait_sf"/>
</dbReference>
<dbReference type="CDD" id="cd12307">
    <property type="entry name" value="RRM_NIFK_like"/>
    <property type="match status" value="1"/>
</dbReference>
<dbReference type="Gene3D" id="3.30.70.330">
    <property type="match status" value="1"/>
</dbReference>
<feature type="compositionally biased region" description="Basic and acidic residues" evidence="5">
    <location>
        <begin position="429"/>
        <end position="439"/>
    </location>
</feature>
<evidence type="ECO:0000313" key="8">
    <source>
        <dbReference type="Proteomes" id="UP000326950"/>
    </source>
</evidence>
<feature type="compositionally biased region" description="Acidic residues" evidence="5">
    <location>
        <begin position="141"/>
        <end position="151"/>
    </location>
</feature>
<feature type="compositionally biased region" description="Basic residues" evidence="5">
    <location>
        <begin position="452"/>
        <end position="464"/>
    </location>
</feature>
<dbReference type="Pfam" id="PF00076">
    <property type="entry name" value="RRM_1"/>
    <property type="match status" value="1"/>
</dbReference>
<dbReference type="AlphaFoldDB" id="A0A5N6UPS9"/>
<protein>
    <recommendedName>
        <fullName evidence="6">RRM domain-containing protein</fullName>
    </recommendedName>
</protein>
<proteinExistence type="predicted"/>
<evidence type="ECO:0000313" key="7">
    <source>
        <dbReference type="EMBL" id="KAE8160639.1"/>
    </source>
</evidence>
<comment type="subcellular location">
    <subcellularLocation>
        <location evidence="1">Nucleus</location>
        <location evidence="1">Nucleolus</location>
    </subcellularLocation>
</comment>
<evidence type="ECO:0000256" key="1">
    <source>
        <dbReference type="ARBA" id="ARBA00004604"/>
    </source>
</evidence>
<keyword evidence="3" id="KW-0539">Nucleus</keyword>
<keyword evidence="2 4" id="KW-0694">RNA-binding</keyword>
<dbReference type="SUPFAM" id="SSF54928">
    <property type="entry name" value="RNA-binding domain, RBD"/>
    <property type="match status" value="1"/>
</dbReference>
<evidence type="ECO:0000256" key="4">
    <source>
        <dbReference type="PROSITE-ProRule" id="PRU00176"/>
    </source>
</evidence>
<evidence type="ECO:0000256" key="2">
    <source>
        <dbReference type="ARBA" id="ARBA00022884"/>
    </source>
</evidence>
<feature type="compositionally biased region" description="Basic and acidic residues" evidence="5">
    <location>
        <begin position="393"/>
        <end position="413"/>
    </location>
</feature>
<gene>
    <name evidence="7" type="ORF">BDV40DRAFT_211687</name>
</gene>
<organism evidence="7 8">
    <name type="scientific">Aspergillus tamarii</name>
    <dbReference type="NCBI Taxonomy" id="41984"/>
    <lineage>
        <taxon>Eukaryota</taxon>
        <taxon>Fungi</taxon>
        <taxon>Dikarya</taxon>
        <taxon>Ascomycota</taxon>
        <taxon>Pezizomycotina</taxon>
        <taxon>Eurotiomycetes</taxon>
        <taxon>Eurotiomycetidae</taxon>
        <taxon>Eurotiales</taxon>
        <taxon>Aspergillaceae</taxon>
        <taxon>Aspergillus</taxon>
        <taxon>Aspergillus subgen. Circumdati</taxon>
    </lineage>
</organism>
<feature type="region of interest" description="Disordered" evidence="5">
    <location>
        <begin position="1"/>
        <end position="222"/>
    </location>
</feature>
<dbReference type="PANTHER" id="PTHR46754">
    <property type="entry name" value="MKI67 FHA DOMAIN-INTERACTING NUCLEOLAR PHOSPHOPROTEIN"/>
    <property type="match status" value="1"/>
</dbReference>
<feature type="compositionally biased region" description="Basic and acidic residues" evidence="5">
    <location>
        <begin position="92"/>
        <end position="102"/>
    </location>
</feature>